<feature type="region of interest" description="Disordered" evidence="1">
    <location>
        <begin position="75"/>
        <end position="109"/>
    </location>
</feature>
<gene>
    <name evidence="2" type="primary">AVEN_110022_1</name>
    <name evidence="2" type="ORF">CDAR_231</name>
</gene>
<evidence type="ECO:0000313" key="2">
    <source>
        <dbReference type="EMBL" id="GIY58738.1"/>
    </source>
</evidence>
<evidence type="ECO:0000313" key="3">
    <source>
        <dbReference type="Proteomes" id="UP001054837"/>
    </source>
</evidence>
<comment type="caution">
    <text evidence="2">The sequence shown here is derived from an EMBL/GenBank/DDBJ whole genome shotgun (WGS) entry which is preliminary data.</text>
</comment>
<dbReference type="EMBL" id="BPLQ01011533">
    <property type="protein sequence ID" value="GIY58738.1"/>
    <property type="molecule type" value="Genomic_DNA"/>
</dbReference>
<keyword evidence="3" id="KW-1185">Reference proteome</keyword>
<evidence type="ECO:0000256" key="1">
    <source>
        <dbReference type="SAM" id="MobiDB-lite"/>
    </source>
</evidence>
<organism evidence="2 3">
    <name type="scientific">Caerostris darwini</name>
    <dbReference type="NCBI Taxonomy" id="1538125"/>
    <lineage>
        <taxon>Eukaryota</taxon>
        <taxon>Metazoa</taxon>
        <taxon>Ecdysozoa</taxon>
        <taxon>Arthropoda</taxon>
        <taxon>Chelicerata</taxon>
        <taxon>Arachnida</taxon>
        <taxon>Araneae</taxon>
        <taxon>Araneomorphae</taxon>
        <taxon>Entelegynae</taxon>
        <taxon>Araneoidea</taxon>
        <taxon>Araneidae</taxon>
        <taxon>Caerostris</taxon>
    </lineage>
</organism>
<sequence length="109" mass="11998">MAEGAGNSHQMQTLENGVSPATPLSPSSTRSQSLCSEIIRIEQQSTDSNSHCRSRFSALVNTVRNALLVTGTSRKKATLQQRPDSFLEKFTSQPTQNTEDEVEQSCLKR</sequence>
<accession>A0AAV4ULR1</accession>
<feature type="compositionally biased region" description="Polar residues" evidence="1">
    <location>
        <begin position="7"/>
        <end position="16"/>
    </location>
</feature>
<protein>
    <submittedName>
        <fullName evidence="2">Uncharacterized protein</fullName>
    </submittedName>
</protein>
<dbReference type="Proteomes" id="UP001054837">
    <property type="component" value="Unassembled WGS sequence"/>
</dbReference>
<name>A0AAV4ULR1_9ARAC</name>
<feature type="region of interest" description="Disordered" evidence="1">
    <location>
        <begin position="1"/>
        <end position="33"/>
    </location>
</feature>
<dbReference type="AlphaFoldDB" id="A0AAV4ULR1"/>
<proteinExistence type="predicted"/>
<feature type="compositionally biased region" description="Polar residues" evidence="1">
    <location>
        <begin position="22"/>
        <end position="33"/>
    </location>
</feature>
<reference evidence="2 3" key="1">
    <citation type="submission" date="2021-06" db="EMBL/GenBank/DDBJ databases">
        <title>Caerostris darwini draft genome.</title>
        <authorList>
            <person name="Kono N."/>
            <person name="Arakawa K."/>
        </authorList>
    </citation>
    <scope>NUCLEOTIDE SEQUENCE [LARGE SCALE GENOMIC DNA]</scope>
</reference>